<dbReference type="HOGENOM" id="CLU_545896_0_0_2"/>
<proteinExistence type="predicted"/>
<dbReference type="AlphaFoldDB" id="F0QXP8"/>
<evidence type="ECO:0000313" key="2">
    <source>
        <dbReference type="Proteomes" id="UP000007485"/>
    </source>
</evidence>
<dbReference type="KEGG" id="vmo:VMUT_1004"/>
<organism evidence="1 2">
    <name type="scientific">Vulcanisaeta moutnovskia (strain 768-28)</name>
    <dbReference type="NCBI Taxonomy" id="985053"/>
    <lineage>
        <taxon>Archaea</taxon>
        <taxon>Thermoproteota</taxon>
        <taxon>Thermoprotei</taxon>
        <taxon>Thermoproteales</taxon>
        <taxon>Thermoproteaceae</taxon>
        <taxon>Vulcanisaeta</taxon>
    </lineage>
</organism>
<sequence>MVATVSIIAVVLGLVFVLHVVNKLSVRVTNVNGQEGPVTVNTPAPASINIPIYVVGPTTLVQKLINAGINQSLIKPATINQLPNLPNNSIIVIDWSVLGPSIVINGSSSKSEVNLASPVIGLLGTLFKHGDLIILYGSRSELVTMEFVLTYSWAREFNITIAFGSEKYYPVPAFIMPISSNMTAIMAFVKPGHGRYLIIRPIYVDNITMAVVTWHELGSGLAILPQSYSGDDVSLENTNPCWAYYEYGVPSGFIFIWGGSLVTGNNPTWGIPAYTDSLGDEFYYDSCLLIYDQVSTAYSPARIASIAYGMVAYSLSQSGYVWAYVYQEIAGYDLYSSYTEFAYGLNPYVPIDYPVNSFYANSGTNIIQPTPTSPSFTISLPPSVSITYPNVCVGVDNTYGTTPYPGNYAYNFTWIFTPGTGCVGSDTPATYIYGFSTGLPGYPAFVSIPGYSTPSSSAQISFFLPFYAEVSLKPETITPWPPIPLCIWADAYWLVTLTATSTNSVSLSNASFNVPGSSGQYISGTSSNTCGS</sequence>
<protein>
    <submittedName>
        <fullName evidence="1">Uncharacterized protein</fullName>
    </submittedName>
</protein>
<dbReference type="Proteomes" id="UP000007485">
    <property type="component" value="Chromosome"/>
</dbReference>
<reference evidence="1 2" key="1">
    <citation type="journal article" date="2011" name="J. Bacteriol.">
        <title>Complete genome sequence of 'Vulcanisaeta moutnovskia' strain 768-28, a novel member of the hyperthermophilic crenarchaeal genus vulcanisaeta.</title>
        <authorList>
            <person name="Gumerov V.M."/>
            <person name="Mardanov A.V."/>
            <person name="Beletsky A.V."/>
            <person name="Prokofeva M.I."/>
            <person name="Bonch-Osmolovskaya E.A."/>
            <person name="Ravin N.V."/>
            <person name="Skryabin K.G."/>
        </authorList>
    </citation>
    <scope>NUCLEOTIDE SEQUENCE [LARGE SCALE GENOMIC DNA]</scope>
    <source>
        <strain evidence="1 2">768-28</strain>
    </source>
</reference>
<dbReference type="EMBL" id="CP002529">
    <property type="protein sequence ID" value="ADY01211.1"/>
    <property type="molecule type" value="Genomic_DNA"/>
</dbReference>
<evidence type="ECO:0000313" key="1">
    <source>
        <dbReference type="EMBL" id="ADY01211.1"/>
    </source>
</evidence>
<dbReference type="eggNOG" id="arCOG10340">
    <property type="taxonomic scope" value="Archaea"/>
</dbReference>
<dbReference type="STRING" id="985053.VMUT_1004"/>
<name>F0QXP8_VULM7</name>
<gene>
    <name evidence="1" type="ordered locus">VMUT_1004</name>
</gene>
<keyword evidence="2" id="KW-1185">Reference proteome</keyword>
<accession>F0QXP8</accession>